<dbReference type="AlphaFoldDB" id="A0AAV7MAK3"/>
<feature type="region of interest" description="Disordered" evidence="1">
    <location>
        <begin position="1"/>
        <end position="79"/>
    </location>
</feature>
<reference evidence="2" key="1">
    <citation type="journal article" date="2022" name="bioRxiv">
        <title>Sequencing and chromosome-scale assembly of the giantPleurodeles waltlgenome.</title>
        <authorList>
            <person name="Brown T."/>
            <person name="Elewa A."/>
            <person name="Iarovenko S."/>
            <person name="Subramanian E."/>
            <person name="Araus A.J."/>
            <person name="Petzold A."/>
            <person name="Susuki M."/>
            <person name="Suzuki K.-i.T."/>
            <person name="Hayashi T."/>
            <person name="Toyoda A."/>
            <person name="Oliveira C."/>
            <person name="Osipova E."/>
            <person name="Leigh N.D."/>
            <person name="Simon A."/>
            <person name="Yun M.H."/>
        </authorList>
    </citation>
    <scope>NUCLEOTIDE SEQUENCE</scope>
    <source>
        <strain evidence="2">20211129_DDA</strain>
        <tissue evidence="2">Liver</tissue>
    </source>
</reference>
<sequence>MTETALDCGEELDCFPPEKWSATPAPAEAAPLLKQLSPTQDNGEEEREAKESLLDNGREKKEKKKKKEKTPAIGPLQIGMGYNPAKCDLQVFLQARQTRMAHVRGRHFLRENSGS</sequence>
<feature type="compositionally biased region" description="Low complexity" evidence="1">
    <location>
        <begin position="22"/>
        <end position="31"/>
    </location>
</feature>
<gene>
    <name evidence="2" type="ORF">NDU88_005639</name>
</gene>
<organism evidence="2 3">
    <name type="scientific">Pleurodeles waltl</name>
    <name type="common">Iberian ribbed newt</name>
    <dbReference type="NCBI Taxonomy" id="8319"/>
    <lineage>
        <taxon>Eukaryota</taxon>
        <taxon>Metazoa</taxon>
        <taxon>Chordata</taxon>
        <taxon>Craniata</taxon>
        <taxon>Vertebrata</taxon>
        <taxon>Euteleostomi</taxon>
        <taxon>Amphibia</taxon>
        <taxon>Batrachia</taxon>
        <taxon>Caudata</taxon>
        <taxon>Salamandroidea</taxon>
        <taxon>Salamandridae</taxon>
        <taxon>Pleurodelinae</taxon>
        <taxon>Pleurodeles</taxon>
    </lineage>
</organism>
<accession>A0AAV7MAK3</accession>
<name>A0AAV7MAK3_PLEWA</name>
<protein>
    <submittedName>
        <fullName evidence="2">Uncharacterized protein</fullName>
    </submittedName>
</protein>
<dbReference type="Proteomes" id="UP001066276">
    <property type="component" value="Chromosome 10"/>
</dbReference>
<comment type="caution">
    <text evidence="2">The sequence shown here is derived from an EMBL/GenBank/DDBJ whole genome shotgun (WGS) entry which is preliminary data.</text>
</comment>
<evidence type="ECO:0000256" key="1">
    <source>
        <dbReference type="SAM" id="MobiDB-lite"/>
    </source>
</evidence>
<evidence type="ECO:0000313" key="2">
    <source>
        <dbReference type="EMBL" id="KAJ1100557.1"/>
    </source>
</evidence>
<feature type="compositionally biased region" description="Basic and acidic residues" evidence="1">
    <location>
        <begin position="47"/>
        <end position="60"/>
    </location>
</feature>
<evidence type="ECO:0000313" key="3">
    <source>
        <dbReference type="Proteomes" id="UP001066276"/>
    </source>
</evidence>
<proteinExistence type="predicted"/>
<keyword evidence="3" id="KW-1185">Reference proteome</keyword>
<dbReference type="EMBL" id="JANPWB010000014">
    <property type="protein sequence ID" value="KAJ1100557.1"/>
    <property type="molecule type" value="Genomic_DNA"/>
</dbReference>